<proteinExistence type="predicted"/>
<reference evidence="1 2" key="1">
    <citation type="journal article" date="2018" name="Front. Microbiol.">
        <title>Jumbo Bacteriophages Are Represented Within an Increasing Diversity of Environmental Viruses Infecting the Emerging Phytopathogen, Dickeya solani.</title>
        <authorList>
            <person name="Day A.W."/>
            <person name="Ahn J."/>
            <person name="Salmond G.P.C."/>
        </authorList>
    </citation>
    <scope>NUCLEOTIDE SEQUENCE [LARGE SCALE GENOMIC DNA]</scope>
</reference>
<gene>
    <name evidence="1" type="ORF">AD1_078</name>
</gene>
<dbReference type="Proteomes" id="UP000262440">
    <property type="component" value="Segment"/>
</dbReference>
<name>A0A384ZY03_9CAUD</name>
<organism evidence="1 2">
    <name type="scientific">Dickeya phage vB_DsoM_AD1</name>
    <dbReference type="NCBI Taxonomy" id="2283029"/>
    <lineage>
        <taxon>Viruses</taxon>
        <taxon>Duplodnaviria</taxon>
        <taxon>Heunggongvirae</taxon>
        <taxon>Uroviricota</taxon>
        <taxon>Caudoviricetes</taxon>
        <taxon>Alexandravirus</taxon>
        <taxon>Alexandravirus AD1</taxon>
    </lineage>
</organism>
<dbReference type="EMBL" id="MH460463">
    <property type="protein sequence ID" value="AXG67122.1"/>
    <property type="molecule type" value="Genomic_DNA"/>
</dbReference>
<evidence type="ECO:0000313" key="1">
    <source>
        <dbReference type="EMBL" id="AXG67122.1"/>
    </source>
</evidence>
<protein>
    <submittedName>
        <fullName evidence="1">Uncharacterized protein</fullName>
    </submittedName>
</protein>
<keyword evidence="2" id="KW-1185">Reference proteome</keyword>
<sequence length="177" mass="18709">MRVSKAYNTLQAQIALAYRMPPGSSVTSGTTHVALFSGTPPTDDQLQTLLGTTNTMTSWSAALIAAFATQTNFLGNVSLGAFVPTMDFDNNVFNLPLSAQSNLFTIATSGTPTWFMLRQCSAGISADAWASFVQGTNLYNCIIGTVGDENSAADLKIVGGTVTAGQPVRVPDMRIKF</sequence>
<evidence type="ECO:0000313" key="2">
    <source>
        <dbReference type="Proteomes" id="UP000262440"/>
    </source>
</evidence>
<accession>A0A384ZY03</accession>